<name>A0A7U7G6H1_9PROT</name>
<dbReference type="Pfam" id="PF01593">
    <property type="entry name" value="Amino_oxidase"/>
    <property type="match status" value="1"/>
</dbReference>
<evidence type="ECO:0000313" key="3">
    <source>
        <dbReference type="EMBL" id="CDG34045.1"/>
    </source>
</evidence>
<dbReference type="PANTHER" id="PTHR42923">
    <property type="entry name" value="PROTOPORPHYRINOGEN OXIDASE"/>
    <property type="match status" value="1"/>
</dbReference>
<dbReference type="InterPro" id="IPR002937">
    <property type="entry name" value="Amino_oxidase"/>
</dbReference>
<gene>
    <name evidence="3" type="ORF">SACS_1307</name>
</gene>
<dbReference type="NCBIfam" id="TIGR03467">
    <property type="entry name" value="HpnE"/>
    <property type="match status" value="1"/>
</dbReference>
<dbReference type="RefSeq" id="WP_043560457.1">
    <property type="nucleotide sequence ID" value="NZ_CBLY010000006.1"/>
</dbReference>
<reference evidence="3 4" key="2">
    <citation type="journal article" date="2014" name="PLoS ONE">
        <title>Evolution of mitochondria reconstructed from the energy metabolism of living bacteria.</title>
        <authorList>
            <person name="Degli Esposti M."/>
            <person name="Chouaia B."/>
            <person name="Comandatore F."/>
            <person name="Crotti E."/>
            <person name="Sassera D."/>
            <person name="Lievens P.M."/>
            <person name="Daffonchio D."/>
            <person name="Bandi C."/>
        </authorList>
    </citation>
    <scope>NUCLEOTIDE SEQUENCE [LARGE SCALE GENOMIC DNA]</scope>
    <source>
        <strain evidence="4">AM169</strain>
    </source>
</reference>
<dbReference type="InterPro" id="IPR036188">
    <property type="entry name" value="FAD/NAD-bd_sf"/>
</dbReference>
<organism evidence="3 4">
    <name type="scientific">Parasaccharibacter apium</name>
    <dbReference type="NCBI Taxonomy" id="1510841"/>
    <lineage>
        <taxon>Bacteria</taxon>
        <taxon>Pseudomonadati</taxon>
        <taxon>Pseudomonadota</taxon>
        <taxon>Alphaproteobacteria</taxon>
        <taxon>Acetobacterales</taxon>
        <taxon>Acetobacteraceae</taxon>
        <taxon>Parasaccharibacter</taxon>
    </lineage>
</organism>
<sequence>MSHVHVIGGGLAGLSAAVELAPQAQVTVYEAGPACGGRARSFHDRALDTVIDNGNHLLLSANPATFRYLDRLGARDTLQGPGAPVFPWHDLEAGLSWTLRLSPGRLPFWLLRRGSRVPGMRLGEVRALFRLMKAGDQASVADCLLPGQFARRLLEPLAVSGLNTGIDRGSARLLGNIVRRTLAKGGQACCPWMAARGLSESFVTPALHYLEQFHAQVLTGTRVSALAFEDGSGRVSALETSSGPVRLGAEDAVILAVPSPVAVGLLPGLEGPDEFESIANAHYRLQQPLRPRGALKQAGFLGLVGGVAEWVFLHDEVLSVTVSAANRYADWRQDEMLAHIWAELHQALDPLVETPLPQDMPAARLIREKRATFAATPEQDKKRPGAKTAHPNLALAGDWTDTGLPSTIEGAIQSGLVAVGALGFRTASAGAACT</sequence>
<keyword evidence="3" id="KW-0560">Oxidoreductase</keyword>
<dbReference type="EC" id="1.14.99.-" evidence="3"/>
<dbReference type="InterPro" id="IPR050464">
    <property type="entry name" value="Zeta_carotene_desat/Oxidored"/>
</dbReference>
<dbReference type="PANTHER" id="PTHR42923:SF47">
    <property type="entry name" value="BLR3003 PROTEIN"/>
    <property type="match status" value="1"/>
</dbReference>
<dbReference type="EMBL" id="CBLY010000006">
    <property type="protein sequence ID" value="CDG34045.1"/>
    <property type="molecule type" value="Genomic_DNA"/>
</dbReference>
<dbReference type="GO" id="GO:0016491">
    <property type="term" value="F:oxidoreductase activity"/>
    <property type="evidence" value="ECO:0007669"/>
    <property type="project" value="UniProtKB-KW"/>
</dbReference>
<evidence type="ECO:0000313" key="4">
    <source>
        <dbReference type="Proteomes" id="UP000027590"/>
    </source>
</evidence>
<reference evidence="3 4" key="1">
    <citation type="journal article" date="2014" name="Genome Biol. Evol.">
        <title>Acetic acid bacteria genomes reveal functional traits for adaptation to life in insect guts.</title>
        <authorList>
            <person name="Chouaia B."/>
            <person name="Gaiarsa S."/>
            <person name="Crotti E."/>
            <person name="Comandatore F."/>
            <person name="Degli Esposti M."/>
            <person name="Ricci I."/>
            <person name="Alma A."/>
            <person name="Favia G."/>
            <person name="Bandi C."/>
            <person name="Daffonchio D."/>
        </authorList>
    </citation>
    <scope>NUCLEOTIDE SEQUENCE [LARGE SCALE GENOMIC DNA]</scope>
    <source>
        <strain evidence="4">AM169</strain>
    </source>
</reference>
<dbReference type="Proteomes" id="UP000027590">
    <property type="component" value="Unassembled WGS sequence"/>
</dbReference>
<dbReference type="Gene3D" id="3.50.50.60">
    <property type="entry name" value="FAD/NAD(P)-binding domain"/>
    <property type="match status" value="1"/>
</dbReference>
<feature type="region of interest" description="Disordered" evidence="1">
    <location>
        <begin position="374"/>
        <end position="393"/>
    </location>
</feature>
<protein>
    <submittedName>
        <fullName evidence="3">Phytoene desaturase</fullName>
        <ecNumber evidence="3">1.14.99.-</ecNumber>
    </submittedName>
</protein>
<feature type="domain" description="Amine oxidase" evidence="2">
    <location>
        <begin position="11"/>
        <end position="419"/>
    </location>
</feature>
<dbReference type="AlphaFoldDB" id="A0A7U7G6H1"/>
<evidence type="ECO:0000256" key="1">
    <source>
        <dbReference type="SAM" id="MobiDB-lite"/>
    </source>
</evidence>
<dbReference type="SUPFAM" id="SSF51905">
    <property type="entry name" value="FAD/NAD(P)-binding domain"/>
    <property type="match status" value="1"/>
</dbReference>
<dbReference type="InterPro" id="IPR017830">
    <property type="entry name" value="SQase_HpnE"/>
</dbReference>
<evidence type="ECO:0000259" key="2">
    <source>
        <dbReference type="Pfam" id="PF01593"/>
    </source>
</evidence>
<accession>A0A7U7G6H1</accession>
<comment type="caution">
    <text evidence="3">The sequence shown here is derived from an EMBL/GenBank/DDBJ whole genome shotgun (WGS) entry which is preliminary data.</text>
</comment>
<proteinExistence type="predicted"/>